<reference evidence="2 3" key="1">
    <citation type="submission" date="2024-11" db="EMBL/GenBank/DDBJ databases">
        <title>Chromosome-level genome assembly of the freshwater bivalve Anodonta woodiana.</title>
        <authorList>
            <person name="Chen X."/>
        </authorList>
    </citation>
    <scope>NUCLEOTIDE SEQUENCE [LARGE SCALE GENOMIC DNA]</scope>
    <source>
        <strain evidence="2">MN2024</strain>
        <tissue evidence="2">Gills</tissue>
    </source>
</reference>
<evidence type="ECO:0000256" key="1">
    <source>
        <dbReference type="SAM" id="MobiDB-lite"/>
    </source>
</evidence>
<name>A0ABD3U012_SINWO</name>
<dbReference type="AlphaFoldDB" id="A0ABD3U012"/>
<dbReference type="Proteomes" id="UP001634394">
    <property type="component" value="Unassembled WGS sequence"/>
</dbReference>
<evidence type="ECO:0000313" key="2">
    <source>
        <dbReference type="EMBL" id="KAL3841777.1"/>
    </source>
</evidence>
<organism evidence="2 3">
    <name type="scientific">Sinanodonta woodiana</name>
    <name type="common">Chinese pond mussel</name>
    <name type="synonym">Anodonta woodiana</name>
    <dbReference type="NCBI Taxonomy" id="1069815"/>
    <lineage>
        <taxon>Eukaryota</taxon>
        <taxon>Metazoa</taxon>
        <taxon>Spiralia</taxon>
        <taxon>Lophotrochozoa</taxon>
        <taxon>Mollusca</taxon>
        <taxon>Bivalvia</taxon>
        <taxon>Autobranchia</taxon>
        <taxon>Heteroconchia</taxon>
        <taxon>Palaeoheterodonta</taxon>
        <taxon>Unionida</taxon>
        <taxon>Unionoidea</taxon>
        <taxon>Unionidae</taxon>
        <taxon>Unioninae</taxon>
        <taxon>Sinanodonta</taxon>
    </lineage>
</organism>
<accession>A0ABD3U012</accession>
<comment type="caution">
    <text evidence="2">The sequence shown here is derived from an EMBL/GenBank/DDBJ whole genome shotgun (WGS) entry which is preliminary data.</text>
</comment>
<protein>
    <submittedName>
        <fullName evidence="2">Uncharacterized protein</fullName>
    </submittedName>
</protein>
<sequence length="233" mass="27250">MRIPLTVLGYNGFFRSLLIEEKTLTVRTDLNHQTTFAISTVDNTKEPPSWRQLHTGSQSDSEIIYYDGDNDIENDLINIDDDMSDDYVDGEDSHLSSCLSHSMPSLFRNSSIQDRSLKLAHRRRRHIRRKRNFVRLCSSGSQSDEPPNRSSTKNMSKNSFSHTHCSTHVYNSDKGNSCQSDKVETYPTETEHLYRTQVTSENFIRTNSIQERSWDIRRRRKEIMYKRRSESFV</sequence>
<dbReference type="EMBL" id="JBJQND010000017">
    <property type="protein sequence ID" value="KAL3841777.1"/>
    <property type="molecule type" value="Genomic_DNA"/>
</dbReference>
<gene>
    <name evidence="2" type="ORF">ACJMK2_019878</name>
</gene>
<evidence type="ECO:0000313" key="3">
    <source>
        <dbReference type="Proteomes" id="UP001634394"/>
    </source>
</evidence>
<proteinExistence type="predicted"/>
<keyword evidence="3" id="KW-1185">Reference proteome</keyword>
<feature type="compositionally biased region" description="Polar residues" evidence="1">
    <location>
        <begin position="138"/>
        <end position="160"/>
    </location>
</feature>
<feature type="region of interest" description="Disordered" evidence="1">
    <location>
        <begin position="131"/>
        <end position="160"/>
    </location>
</feature>